<keyword evidence="5" id="KW-0539">Nucleus</keyword>
<name>A0AAN8ES88_9EURO</name>
<feature type="compositionally biased region" description="Basic and acidic residues" evidence="6">
    <location>
        <begin position="218"/>
        <end position="241"/>
    </location>
</feature>
<proteinExistence type="inferred from homology"/>
<dbReference type="InterPro" id="IPR004583">
    <property type="entry name" value="DNA_repair_Rad4"/>
</dbReference>
<feature type="compositionally biased region" description="Acidic residues" evidence="6">
    <location>
        <begin position="1003"/>
        <end position="1017"/>
    </location>
</feature>
<evidence type="ECO:0000259" key="9">
    <source>
        <dbReference type="SMART" id="SM01032"/>
    </source>
</evidence>
<feature type="domain" description="Rad4 beta-hairpin" evidence="7">
    <location>
        <begin position="591"/>
        <end position="648"/>
    </location>
</feature>
<keyword evidence="11" id="KW-1185">Reference proteome</keyword>
<dbReference type="GO" id="GO:0005737">
    <property type="term" value="C:cytoplasm"/>
    <property type="evidence" value="ECO:0007669"/>
    <property type="project" value="TreeGrafter"/>
</dbReference>
<dbReference type="GO" id="GO:0006298">
    <property type="term" value="P:mismatch repair"/>
    <property type="evidence" value="ECO:0007669"/>
    <property type="project" value="TreeGrafter"/>
</dbReference>
<feature type="compositionally biased region" description="Basic and acidic residues" evidence="6">
    <location>
        <begin position="1159"/>
        <end position="1172"/>
    </location>
</feature>
<dbReference type="InterPro" id="IPR018328">
    <property type="entry name" value="Rad4_beta-hairpin_dom3"/>
</dbReference>
<feature type="compositionally biased region" description="Polar residues" evidence="6">
    <location>
        <begin position="1136"/>
        <end position="1147"/>
    </location>
</feature>
<dbReference type="SMART" id="SM00384">
    <property type="entry name" value="AT_hook"/>
    <property type="match status" value="2"/>
</dbReference>
<feature type="compositionally biased region" description="Pro residues" evidence="6">
    <location>
        <begin position="13"/>
        <end position="22"/>
    </location>
</feature>
<dbReference type="Proteomes" id="UP001316803">
    <property type="component" value="Unassembled WGS sequence"/>
</dbReference>
<dbReference type="SUPFAM" id="SSF54001">
    <property type="entry name" value="Cysteine proteinases"/>
    <property type="match status" value="1"/>
</dbReference>
<feature type="region of interest" description="Disordered" evidence="6">
    <location>
        <begin position="897"/>
        <end position="956"/>
    </location>
</feature>
<dbReference type="GO" id="GO:0000111">
    <property type="term" value="C:nucleotide-excision repair factor 2 complex"/>
    <property type="evidence" value="ECO:0007669"/>
    <property type="project" value="TreeGrafter"/>
</dbReference>
<dbReference type="InterPro" id="IPR018327">
    <property type="entry name" value="BHD_2"/>
</dbReference>
<dbReference type="Pfam" id="PF03835">
    <property type="entry name" value="Rad4"/>
    <property type="match status" value="1"/>
</dbReference>
<evidence type="ECO:0000256" key="6">
    <source>
        <dbReference type="SAM" id="MobiDB-lite"/>
    </source>
</evidence>
<dbReference type="Gene3D" id="3.30.70.2460">
    <property type="entry name" value="Rad4, beta-hairpin domain BHD3"/>
    <property type="match status" value="1"/>
</dbReference>
<dbReference type="PANTHER" id="PTHR12135">
    <property type="entry name" value="DNA REPAIR PROTEIN XP-C / RAD4"/>
    <property type="match status" value="1"/>
</dbReference>
<comment type="subcellular location">
    <subcellularLocation>
        <location evidence="1">Nucleus</location>
    </subcellularLocation>
</comment>
<gene>
    <name evidence="10" type="ORF">OHC33_003669</name>
</gene>
<dbReference type="GO" id="GO:0003697">
    <property type="term" value="F:single-stranded DNA binding"/>
    <property type="evidence" value="ECO:0007669"/>
    <property type="project" value="TreeGrafter"/>
</dbReference>
<dbReference type="InterPro" id="IPR017956">
    <property type="entry name" value="AT_hook_DNA-bd_motif"/>
</dbReference>
<evidence type="ECO:0000256" key="4">
    <source>
        <dbReference type="ARBA" id="ARBA00023204"/>
    </source>
</evidence>
<comment type="similarity">
    <text evidence="2">Belongs to the XPC family.</text>
</comment>
<reference evidence="10 11" key="1">
    <citation type="submission" date="2022-12" db="EMBL/GenBank/DDBJ databases">
        <title>Genomic features and morphological characterization of a novel Knufia sp. strain isolated from spacecraft assembly facility.</title>
        <authorList>
            <person name="Teixeira M."/>
            <person name="Chander A.M."/>
            <person name="Stajich J.E."/>
            <person name="Venkateswaran K."/>
        </authorList>
    </citation>
    <scope>NUCLEOTIDE SEQUENCE [LARGE SCALE GENOMIC DNA]</scope>
    <source>
        <strain evidence="10 11">FJI-L2-BK-P2</strain>
    </source>
</reference>
<evidence type="ECO:0000256" key="2">
    <source>
        <dbReference type="ARBA" id="ARBA00009525"/>
    </source>
</evidence>
<dbReference type="PANTHER" id="PTHR12135:SF2">
    <property type="entry name" value="DNA REPAIR PROTEIN RAD34"/>
    <property type="match status" value="1"/>
</dbReference>
<dbReference type="InterPro" id="IPR038765">
    <property type="entry name" value="Papain-like_cys_pep_sf"/>
</dbReference>
<feature type="domain" description="Rad4 beta-hairpin" evidence="9">
    <location>
        <begin position="720"/>
        <end position="794"/>
    </location>
</feature>
<dbReference type="EMBL" id="JAKLMC020000007">
    <property type="protein sequence ID" value="KAK5954990.1"/>
    <property type="molecule type" value="Genomic_DNA"/>
</dbReference>
<dbReference type="GO" id="GO:0071942">
    <property type="term" value="C:XPC complex"/>
    <property type="evidence" value="ECO:0007669"/>
    <property type="project" value="TreeGrafter"/>
</dbReference>
<feature type="compositionally biased region" description="Basic and acidic residues" evidence="6">
    <location>
        <begin position="369"/>
        <end position="384"/>
    </location>
</feature>
<feature type="compositionally biased region" description="Polar residues" evidence="6">
    <location>
        <begin position="1048"/>
        <end position="1082"/>
    </location>
</feature>
<dbReference type="Gene3D" id="3.90.260.10">
    <property type="entry name" value="Transglutaminase-like"/>
    <property type="match status" value="1"/>
</dbReference>
<feature type="region of interest" description="Disordered" evidence="6">
    <location>
        <begin position="1"/>
        <end position="142"/>
    </location>
</feature>
<dbReference type="GO" id="GO:0006289">
    <property type="term" value="P:nucleotide-excision repair"/>
    <property type="evidence" value="ECO:0007669"/>
    <property type="project" value="InterPro"/>
</dbReference>
<dbReference type="Pfam" id="PF10404">
    <property type="entry name" value="BHD_2"/>
    <property type="match status" value="1"/>
</dbReference>
<feature type="compositionally biased region" description="Low complexity" evidence="6">
    <location>
        <begin position="27"/>
        <end position="38"/>
    </location>
</feature>
<evidence type="ECO:0000259" key="7">
    <source>
        <dbReference type="SMART" id="SM01030"/>
    </source>
</evidence>
<dbReference type="Gene3D" id="2.20.20.110">
    <property type="entry name" value="Rad4, beta-hairpin domain BHD1"/>
    <property type="match status" value="1"/>
</dbReference>
<organism evidence="10 11">
    <name type="scientific">Knufia fluminis</name>
    <dbReference type="NCBI Taxonomy" id="191047"/>
    <lineage>
        <taxon>Eukaryota</taxon>
        <taxon>Fungi</taxon>
        <taxon>Dikarya</taxon>
        <taxon>Ascomycota</taxon>
        <taxon>Pezizomycotina</taxon>
        <taxon>Eurotiomycetes</taxon>
        <taxon>Chaetothyriomycetidae</taxon>
        <taxon>Chaetothyriales</taxon>
        <taxon>Trichomeriaceae</taxon>
        <taxon>Knufia</taxon>
    </lineage>
</organism>
<evidence type="ECO:0000313" key="10">
    <source>
        <dbReference type="EMBL" id="KAK5954990.1"/>
    </source>
</evidence>
<dbReference type="FunFam" id="3.30.70.2460:FF:000001">
    <property type="entry name" value="DNA repair protein Rad4 family"/>
    <property type="match status" value="1"/>
</dbReference>
<feature type="compositionally biased region" description="Low complexity" evidence="6">
    <location>
        <begin position="1088"/>
        <end position="1101"/>
    </location>
</feature>
<feature type="compositionally biased region" description="Basic and acidic residues" evidence="6">
    <location>
        <begin position="903"/>
        <end position="913"/>
    </location>
</feature>
<feature type="compositionally biased region" description="Acidic residues" evidence="6">
    <location>
        <begin position="82"/>
        <end position="99"/>
    </location>
</feature>
<accession>A0AAN8ES88</accession>
<feature type="compositionally biased region" description="Basic and acidic residues" evidence="6">
    <location>
        <begin position="108"/>
        <end position="127"/>
    </location>
</feature>
<feature type="compositionally biased region" description="Low complexity" evidence="6">
    <location>
        <begin position="46"/>
        <end position="58"/>
    </location>
</feature>
<feature type="compositionally biased region" description="Polar residues" evidence="6">
    <location>
        <begin position="387"/>
        <end position="396"/>
    </location>
</feature>
<dbReference type="SMART" id="SM01031">
    <property type="entry name" value="BHD_2"/>
    <property type="match status" value="1"/>
</dbReference>
<feature type="region of interest" description="Disordered" evidence="6">
    <location>
        <begin position="998"/>
        <end position="1191"/>
    </location>
</feature>
<feature type="compositionally biased region" description="Basic residues" evidence="6">
    <location>
        <begin position="935"/>
        <end position="945"/>
    </location>
</feature>
<evidence type="ECO:0000256" key="5">
    <source>
        <dbReference type="ARBA" id="ARBA00023242"/>
    </source>
</evidence>
<evidence type="ECO:0000256" key="1">
    <source>
        <dbReference type="ARBA" id="ARBA00004123"/>
    </source>
</evidence>
<evidence type="ECO:0000313" key="11">
    <source>
        <dbReference type="Proteomes" id="UP001316803"/>
    </source>
</evidence>
<dbReference type="GO" id="GO:0003684">
    <property type="term" value="F:damaged DNA binding"/>
    <property type="evidence" value="ECO:0007669"/>
    <property type="project" value="InterPro"/>
</dbReference>
<dbReference type="SMART" id="SM01030">
    <property type="entry name" value="BHD_1"/>
    <property type="match status" value="1"/>
</dbReference>
<dbReference type="InterPro" id="IPR018325">
    <property type="entry name" value="Rad4/PNGase_transGLS-fold"/>
</dbReference>
<feature type="compositionally biased region" description="Basic residues" evidence="6">
    <location>
        <begin position="1"/>
        <end position="11"/>
    </location>
</feature>
<dbReference type="InterPro" id="IPR042488">
    <property type="entry name" value="Rad4_BHD3_sf"/>
</dbReference>
<keyword evidence="3" id="KW-0227">DNA damage</keyword>
<evidence type="ECO:0000259" key="8">
    <source>
        <dbReference type="SMART" id="SM01031"/>
    </source>
</evidence>
<feature type="domain" description="Rad4 beta-hairpin" evidence="8">
    <location>
        <begin position="650"/>
        <end position="713"/>
    </location>
</feature>
<comment type="caution">
    <text evidence="10">The sequence shown here is derived from an EMBL/GenBank/DDBJ whole genome shotgun (WGS) entry which is preliminary data.</text>
</comment>
<protein>
    <recommendedName>
        <fullName evidence="12">DNA repair protein rhp42</fullName>
    </recommendedName>
</protein>
<dbReference type="AlphaFoldDB" id="A0AAN8ES88"/>
<dbReference type="InterPro" id="IPR036985">
    <property type="entry name" value="Transglutaminase-like_sf"/>
</dbReference>
<evidence type="ECO:0008006" key="12">
    <source>
        <dbReference type="Google" id="ProtNLM"/>
    </source>
</evidence>
<feature type="compositionally biased region" description="Basic and acidic residues" evidence="6">
    <location>
        <begin position="199"/>
        <end position="208"/>
    </location>
</feature>
<dbReference type="SMART" id="SM01032">
    <property type="entry name" value="BHD_3"/>
    <property type="match status" value="1"/>
</dbReference>
<dbReference type="InterPro" id="IPR018326">
    <property type="entry name" value="Rad4_beta-hairpin_dom1"/>
</dbReference>
<keyword evidence="4" id="KW-0234">DNA repair</keyword>
<feature type="region of interest" description="Disordered" evidence="6">
    <location>
        <begin position="359"/>
        <end position="436"/>
    </location>
</feature>
<sequence>MPPFVGRKRRSPSPLPAPPPPAKKAKIAATAVKKPAAATQQRSRKFSLGSDSESSLSDVDSDEFEDIPQSTKRAKVNKQSVVEDDEDSDGDEDDFEDVPEQATAPDFSNREFNDIKITVEGKEEPDYTVRASTKKGPSKREKQARMYTHKMHVQLLLWHNAKRNSWVNDSKVHEVLLKHLPTQIIKEVEKWKRASGLVKQEEAKPSPKDKKKTKKWKANGERNERDWGRPSQRLEEGKPDMSHGDPIISLLKVLAAFWKKKFAITAPGLRKRGYGTKLGLRKDIESYRNEKHHPAKHGEKIESLEEFRKVAETCQGSRDVGAQLFTALLRAIGIEARMVASLQPAGFGFTKAEEMVPRKIVDPESPSSSDHESDVVKAKSEAKGKTKSNTPANSKRAQSKRSQDGKSAPIDLDSDAEVGESSGSDSVIDVTPSMPKARPPKYDKDLLFPIYWAEAVSPITSKVYPVSPFLLENAVATSAELLSTFEPRGAKAEKARQMIAYVVAYSSDYSAKDVTVRYLRKRLWPGKTKGFRIPVEKVPIYDKRGKVKRYEDYDWCKHVLSIYRRSDKDRTAVDDIEDANDLLPAEAEKKEVEGDTLQSLKQSAEFVIEKHLRREEALISGAQSVRTFTTGKGDKQEEHAIYRRSDVRKVMTAESWHKEGRAPKEGETPMKLAAVRAVTLARKREAEAHLIRTGEKQMQGLYSEDQTDWIIPPPIENGVIPKNAYGNIDCFVPSMVPKGAVHVPLKGTVRICKKLEVDFAEAVVGFEFGNKMAVPVIQGVIIAKENEKMVRDAWRVYNEEQRKKEETKMERLVLDLWGKFYRGLIIRARVHEEYGLDLGSAQVNTGANRDEAINVDDDEEAAGGGFMPEHDENEFGGGFLMDHEEDAHLGSDLEMEAPVASQEHPKARAHGADTVDASQEYPTPVSAGATTKSTVKSKPKSKNKASMHVFDDTEDSDLSDVLDAEHAVSNQDEDGEAGGFLMDEDDGDVNQTEAMVIDKPAEDADDLISSSEEEDSEPAPRPPSRGRGRSRKVPASAATKNMPKSKAAAQSKSTPASAKRTQPASTRKTPSRGAKSQIQNMKVDSADSDTSGSPSESASDSGPEEDSDISDEVKPPGQKRSAKMTSNAPNPIAKSKSASETKPTAASRTTGQRRRGRPRKSESTKQEAETPQKGRRLLRKESTVVTSPYFG</sequence>
<evidence type="ECO:0000256" key="3">
    <source>
        <dbReference type="ARBA" id="ARBA00022763"/>
    </source>
</evidence>
<feature type="region of interest" description="Disordered" evidence="6">
    <location>
        <begin position="195"/>
        <end position="241"/>
    </location>
</feature>
<dbReference type="Pfam" id="PF10403">
    <property type="entry name" value="BHD_1"/>
    <property type="match status" value="1"/>
</dbReference>
<dbReference type="Pfam" id="PF10405">
    <property type="entry name" value="BHD_3"/>
    <property type="match status" value="1"/>
</dbReference>